<evidence type="ECO:0000313" key="3">
    <source>
        <dbReference type="Proteomes" id="UP000807504"/>
    </source>
</evidence>
<keyword evidence="3" id="KW-1185">Reference proteome</keyword>
<keyword evidence="1" id="KW-0472">Membrane</keyword>
<accession>A0A8T0G0R0</accession>
<evidence type="ECO:0000313" key="2">
    <source>
        <dbReference type="EMBL" id="KAF8794753.1"/>
    </source>
</evidence>
<proteinExistence type="predicted"/>
<feature type="transmembrane region" description="Helical" evidence="1">
    <location>
        <begin position="34"/>
        <end position="56"/>
    </location>
</feature>
<keyword evidence="1" id="KW-1133">Transmembrane helix</keyword>
<dbReference type="Proteomes" id="UP000807504">
    <property type="component" value="Unassembled WGS sequence"/>
</dbReference>
<comment type="caution">
    <text evidence="2">The sequence shown here is derived from an EMBL/GenBank/DDBJ whole genome shotgun (WGS) entry which is preliminary data.</text>
</comment>
<gene>
    <name evidence="2" type="ORF">HNY73_002695</name>
</gene>
<dbReference type="AlphaFoldDB" id="A0A8T0G0R0"/>
<reference evidence="2" key="1">
    <citation type="journal article" date="2020" name="bioRxiv">
        <title>Chromosome-level reference genome of the European wasp spider Argiope bruennichi: a resource for studies on range expansion and evolutionary adaptation.</title>
        <authorList>
            <person name="Sheffer M.M."/>
            <person name="Hoppe A."/>
            <person name="Krehenwinkel H."/>
            <person name="Uhl G."/>
            <person name="Kuss A.W."/>
            <person name="Jensen L."/>
            <person name="Jensen C."/>
            <person name="Gillespie R.G."/>
            <person name="Hoff K.J."/>
            <person name="Prost S."/>
        </authorList>
    </citation>
    <scope>NUCLEOTIDE SEQUENCE</scope>
</reference>
<keyword evidence="1" id="KW-0812">Transmembrane</keyword>
<feature type="transmembrane region" description="Helical" evidence="1">
    <location>
        <begin position="62"/>
        <end position="85"/>
    </location>
</feature>
<reference evidence="2" key="2">
    <citation type="submission" date="2020-06" db="EMBL/GenBank/DDBJ databases">
        <authorList>
            <person name="Sheffer M."/>
        </authorList>
    </citation>
    <scope>NUCLEOTIDE SEQUENCE</scope>
</reference>
<protein>
    <submittedName>
        <fullName evidence="2">Uncharacterized protein</fullName>
    </submittedName>
</protein>
<organism evidence="2 3">
    <name type="scientific">Argiope bruennichi</name>
    <name type="common">Wasp spider</name>
    <name type="synonym">Aranea bruennichi</name>
    <dbReference type="NCBI Taxonomy" id="94029"/>
    <lineage>
        <taxon>Eukaryota</taxon>
        <taxon>Metazoa</taxon>
        <taxon>Ecdysozoa</taxon>
        <taxon>Arthropoda</taxon>
        <taxon>Chelicerata</taxon>
        <taxon>Arachnida</taxon>
        <taxon>Araneae</taxon>
        <taxon>Araneomorphae</taxon>
        <taxon>Entelegynae</taxon>
        <taxon>Araneoidea</taxon>
        <taxon>Araneidae</taxon>
        <taxon>Argiope</taxon>
    </lineage>
</organism>
<evidence type="ECO:0000256" key="1">
    <source>
        <dbReference type="SAM" id="Phobius"/>
    </source>
</evidence>
<dbReference type="EMBL" id="JABXBU010000002">
    <property type="protein sequence ID" value="KAF8794753.1"/>
    <property type="molecule type" value="Genomic_DNA"/>
</dbReference>
<name>A0A8T0G0R0_ARGBR</name>
<sequence length="177" mass="19840">MSGDTTFASILLAEPSSNGSFISIPSNDSCNDELFLFLTTSCQLMGSGVILILIYYLEEDNIFYALTTMVTLMIFITFILSIPKWRNTCRSRKRRLVSPFWVPSDSIEHFAFSPQLMNSESSRTLFKISSVDTMRETGCSKARTSTSAAEETSKESYVIFTKEKSKTIDEAVVSIDI</sequence>